<dbReference type="InterPro" id="IPR036322">
    <property type="entry name" value="WD40_repeat_dom_sf"/>
</dbReference>
<keyword evidence="5" id="KW-0238">DNA-binding</keyword>
<keyword evidence="2 6" id="KW-0853">WD repeat</keyword>
<evidence type="ECO:0000313" key="7">
    <source>
        <dbReference type="EMBL" id="CAD9313877.1"/>
    </source>
</evidence>
<dbReference type="PANTHER" id="PTHR14773">
    <property type="entry name" value="WD REPEAT-CONTAINING PROTEIN 76"/>
    <property type="match status" value="1"/>
</dbReference>
<evidence type="ECO:0000256" key="6">
    <source>
        <dbReference type="PROSITE-ProRule" id="PRU00221"/>
    </source>
</evidence>
<organism evidence="7">
    <name type="scientific">Ditylum brightwellii</name>
    <dbReference type="NCBI Taxonomy" id="49249"/>
    <lineage>
        <taxon>Eukaryota</taxon>
        <taxon>Sar</taxon>
        <taxon>Stramenopiles</taxon>
        <taxon>Ochrophyta</taxon>
        <taxon>Bacillariophyta</taxon>
        <taxon>Mediophyceae</taxon>
        <taxon>Lithodesmiophycidae</taxon>
        <taxon>Lithodesmiales</taxon>
        <taxon>Lithodesmiaceae</taxon>
        <taxon>Ditylum</taxon>
    </lineage>
</organism>
<feature type="repeat" description="WD" evidence="6">
    <location>
        <begin position="244"/>
        <end position="285"/>
    </location>
</feature>
<dbReference type="InterPro" id="IPR019775">
    <property type="entry name" value="WD40_repeat_CS"/>
</dbReference>
<dbReference type="PROSITE" id="PS50082">
    <property type="entry name" value="WD_REPEATS_2"/>
    <property type="match status" value="2"/>
</dbReference>
<dbReference type="Pfam" id="PF00400">
    <property type="entry name" value="WD40"/>
    <property type="match status" value="2"/>
</dbReference>
<evidence type="ECO:0000256" key="4">
    <source>
        <dbReference type="ARBA" id="ARBA00022763"/>
    </source>
</evidence>
<feature type="repeat" description="WD" evidence="6">
    <location>
        <begin position="350"/>
        <end position="385"/>
    </location>
</feature>
<dbReference type="InterPro" id="IPR050853">
    <property type="entry name" value="WD_repeat_DNA-damage-binding"/>
</dbReference>
<dbReference type="SUPFAM" id="SSF50978">
    <property type="entry name" value="WD40 repeat-like"/>
    <property type="match status" value="1"/>
</dbReference>
<keyword evidence="3" id="KW-0677">Repeat</keyword>
<gene>
    <name evidence="7" type="ORF">DBRI1063_LOCUS283</name>
</gene>
<evidence type="ECO:0000256" key="2">
    <source>
        <dbReference type="ARBA" id="ARBA00022574"/>
    </source>
</evidence>
<dbReference type="GO" id="GO:2000001">
    <property type="term" value="P:regulation of DNA damage checkpoint"/>
    <property type="evidence" value="ECO:0007669"/>
    <property type="project" value="TreeGrafter"/>
</dbReference>
<dbReference type="PROSITE" id="PS50294">
    <property type="entry name" value="WD_REPEATS_REGION"/>
    <property type="match status" value="1"/>
</dbReference>
<evidence type="ECO:0000256" key="5">
    <source>
        <dbReference type="ARBA" id="ARBA00023125"/>
    </source>
</evidence>
<dbReference type="Gene3D" id="2.130.10.10">
    <property type="entry name" value="YVTN repeat-like/Quinoprotein amine dehydrogenase"/>
    <property type="match status" value="1"/>
</dbReference>
<evidence type="ECO:0008006" key="8">
    <source>
        <dbReference type="Google" id="ProtNLM"/>
    </source>
</evidence>
<evidence type="ECO:0000256" key="3">
    <source>
        <dbReference type="ARBA" id="ARBA00022737"/>
    </source>
</evidence>
<dbReference type="GO" id="GO:0003677">
    <property type="term" value="F:DNA binding"/>
    <property type="evidence" value="ECO:0007669"/>
    <property type="project" value="UniProtKB-KW"/>
</dbReference>
<sequence length="541" mass="59208">MVKAKRERNREMLARSGLLEASSRLKDDMLEENSKKRASAASKRGLKRVKDGSDLVLTPSVRRKSNRLAGVKASGFYVENESGGRMTIGGGTGAKTEKIVYDDSNEKEDFFNRRVNDGSDLSVRGAVEMTGSKWAKESSISSAESYMGKVLPAIMDVTLKQEETKSSPSSLVAQVESISVDDPNCVAKVTPERIYSMACHPSPHSLLVGAGDKTGYVGLWNVDRTPSSDKEDGGNDASDGVHLFKVHGGAVSHMEWNSSGSLLYTSSYDGSVRKFDVGTQTFSEVFATYDESSQYKDKLGYGLDQGYRYWIQYSCMDNRSSSDQCLFLSSSLGTVFHVDLREKGKITFNETLSEKKINTVSLHPNGTTLATAGLDTTVALWDIRNFGGKSMKSKKIPEPLAVQHCGKSVNSAFFSPSGRMLLSTTMADNLDLITDGHLRSGLIKKPDKRIRHDNRTGRWLSTFMARWHPHSLSAGNDEIFVVGSMRRPRSIELFNGSEGEIIRALDGEGMTAVTSRCCFHPSSEKLVVMGGSSSGRVTVAR</sequence>
<name>A0A7S1YLS7_9STRA</name>
<protein>
    <recommendedName>
        <fullName evidence="8">WD repeat-containing protein 76</fullName>
    </recommendedName>
</protein>
<dbReference type="GO" id="GO:0005634">
    <property type="term" value="C:nucleus"/>
    <property type="evidence" value="ECO:0007669"/>
    <property type="project" value="TreeGrafter"/>
</dbReference>
<evidence type="ECO:0000256" key="1">
    <source>
        <dbReference type="ARBA" id="ARBA00005434"/>
    </source>
</evidence>
<dbReference type="InterPro" id="IPR015943">
    <property type="entry name" value="WD40/YVTN_repeat-like_dom_sf"/>
</dbReference>
<dbReference type="GO" id="GO:0006974">
    <property type="term" value="P:DNA damage response"/>
    <property type="evidence" value="ECO:0007669"/>
    <property type="project" value="UniProtKB-KW"/>
</dbReference>
<dbReference type="AlphaFoldDB" id="A0A7S1YLS7"/>
<keyword evidence="4" id="KW-0227">DNA damage</keyword>
<dbReference type="PROSITE" id="PS00678">
    <property type="entry name" value="WD_REPEATS_1"/>
    <property type="match status" value="1"/>
</dbReference>
<dbReference type="EMBL" id="HBGN01000466">
    <property type="protein sequence ID" value="CAD9313877.1"/>
    <property type="molecule type" value="Transcribed_RNA"/>
</dbReference>
<dbReference type="PANTHER" id="PTHR14773:SF0">
    <property type="entry name" value="WD REPEAT-CONTAINING PROTEIN 76"/>
    <property type="match status" value="1"/>
</dbReference>
<accession>A0A7S1YLS7</accession>
<dbReference type="InterPro" id="IPR001680">
    <property type="entry name" value="WD40_rpt"/>
</dbReference>
<comment type="similarity">
    <text evidence="1">Belongs to the WD repeat DDB2/WDR76 family.</text>
</comment>
<reference evidence="7" key="1">
    <citation type="submission" date="2021-01" db="EMBL/GenBank/DDBJ databases">
        <authorList>
            <person name="Corre E."/>
            <person name="Pelletier E."/>
            <person name="Niang G."/>
            <person name="Scheremetjew M."/>
            <person name="Finn R."/>
            <person name="Kale V."/>
            <person name="Holt S."/>
            <person name="Cochrane G."/>
            <person name="Meng A."/>
            <person name="Brown T."/>
            <person name="Cohen L."/>
        </authorList>
    </citation>
    <scope>NUCLEOTIDE SEQUENCE</scope>
    <source>
        <strain evidence="7">Pop2</strain>
    </source>
</reference>
<proteinExistence type="inferred from homology"/>
<dbReference type="SMART" id="SM00320">
    <property type="entry name" value="WD40"/>
    <property type="match status" value="4"/>
</dbReference>